<protein>
    <submittedName>
        <fullName evidence="11">Membrane protein</fullName>
    </submittedName>
</protein>
<evidence type="ECO:0000256" key="7">
    <source>
        <dbReference type="ARBA" id="ARBA00022824"/>
    </source>
</evidence>
<evidence type="ECO:0000313" key="11">
    <source>
        <dbReference type="EMBL" id="GGL51830.1"/>
    </source>
</evidence>
<feature type="transmembrane region" description="Helical" evidence="10">
    <location>
        <begin position="298"/>
        <end position="318"/>
    </location>
</feature>
<dbReference type="PANTHER" id="PTHR12468">
    <property type="entry name" value="GPI MANNOSYLTRANSFERASE 2"/>
    <property type="match status" value="1"/>
</dbReference>
<dbReference type="Proteomes" id="UP000613840">
    <property type="component" value="Unassembled WGS sequence"/>
</dbReference>
<evidence type="ECO:0000256" key="4">
    <source>
        <dbReference type="ARBA" id="ARBA00022676"/>
    </source>
</evidence>
<keyword evidence="3" id="KW-0337">GPI-anchor biosynthesis</keyword>
<dbReference type="EMBL" id="BMMZ01000002">
    <property type="protein sequence ID" value="GGL51830.1"/>
    <property type="molecule type" value="Genomic_DNA"/>
</dbReference>
<evidence type="ECO:0000256" key="2">
    <source>
        <dbReference type="ARBA" id="ARBA00004687"/>
    </source>
</evidence>
<reference evidence="11" key="2">
    <citation type="submission" date="2020-09" db="EMBL/GenBank/DDBJ databases">
        <authorList>
            <person name="Sun Q."/>
            <person name="Zhou Y."/>
        </authorList>
    </citation>
    <scope>NUCLEOTIDE SEQUENCE</scope>
    <source>
        <strain evidence="11">CGMCC 4.7306</strain>
    </source>
</reference>
<comment type="subcellular location">
    <subcellularLocation>
        <location evidence="1">Endoplasmic reticulum membrane</location>
        <topology evidence="1">Multi-pass membrane protein</topology>
    </subcellularLocation>
</comment>
<feature type="transmembrane region" description="Helical" evidence="10">
    <location>
        <begin position="374"/>
        <end position="393"/>
    </location>
</feature>
<comment type="caution">
    <text evidence="11">The sequence shown here is derived from an EMBL/GenBank/DDBJ whole genome shotgun (WGS) entry which is preliminary data.</text>
</comment>
<dbReference type="GO" id="GO:0016020">
    <property type="term" value="C:membrane"/>
    <property type="evidence" value="ECO:0007669"/>
    <property type="project" value="GOC"/>
</dbReference>
<feature type="transmembrane region" description="Helical" evidence="10">
    <location>
        <begin position="158"/>
        <end position="191"/>
    </location>
</feature>
<keyword evidence="4" id="KW-0328">Glycosyltransferase</keyword>
<evidence type="ECO:0000256" key="3">
    <source>
        <dbReference type="ARBA" id="ARBA00022502"/>
    </source>
</evidence>
<dbReference type="GO" id="GO:0000009">
    <property type="term" value="F:alpha-1,6-mannosyltransferase activity"/>
    <property type="evidence" value="ECO:0007669"/>
    <property type="project" value="InterPro"/>
</dbReference>
<comment type="pathway">
    <text evidence="2">Glycolipid biosynthesis; glycosylphosphatidylinositol-anchor biosynthesis.</text>
</comment>
<feature type="transmembrane region" description="Helical" evidence="10">
    <location>
        <begin position="123"/>
        <end position="146"/>
    </location>
</feature>
<keyword evidence="7" id="KW-0256">Endoplasmic reticulum</keyword>
<accession>A0A917S3H3</accession>
<reference evidence="11" key="1">
    <citation type="journal article" date="2014" name="Int. J. Syst. Evol. Microbiol.">
        <title>Complete genome sequence of Corynebacterium casei LMG S-19264T (=DSM 44701T), isolated from a smear-ripened cheese.</title>
        <authorList>
            <consortium name="US DOE Joint Genome Institute (JGI-PGF)"/>
            <person name="Walter F."/>
            <person name="Albersmeier A."/>
            <person name="Kalinowski J."/>
            <person name="Ruckert C."/>
        </authorList>
    </citation>
    <scope>NUCLEOTIDE SEQUENCE</scope>
    <source>
        <strain evidence="11">CGMCC 4.7306</strain>
    </source>
</reference>
<dbReference type="InterPro" id="IPR007315">
    <property type="entry name" value="PIG-V/Gpi18"/>
</dbReference>
<organism evidence="11 12">
    <name type="scientific">Microlunatus endophyticus</name>
    <dbReference type="NCBI Taxonomy" id="1716077"/>
    <lineage>
        <taxon>Bacteria</taxon>
        <taxon>Bacillati</taxon>
        <taxon>Actinomycetota</taxon>
        <taxon>Actinomycetes</taxon>
        <taxon>Propionibacteriales</taxon>
        <taxon>Propionibacteriaceae</taxon>
        <taxon>Microlunatus</taxon>
    </lineage>
</organism>
<gene>
    <name evidence="11" type="ORF">GCM10011575_07600</name>
</gene>
<dbReference type="GO" id="GO:0004376">
    <property type="term" value="F:GPI mannosyltransferase activity"/>
    <property type="evidence" value="ECO:0007669"/>
    <property type="project" value="InterPro"/>
</dbReference>
<feature type="transmembrane region" description="Helical" evidence="10">
    <location>
        <begin position="197"/>
        <end position="226"/>
    </location>
</feature>
<evidence type="ECO:0000256" key="8">
    <source>
        <dbReference type="ARBA" id="ARBA00022989"/>
    </source>
</evidence>
<keyword evidence="8 10" id="KW-1133">Transmembrane helix</keyword>
<dbReference type="GO" id="GO:0006506">
    <property type="term" value="P:GPI anchor biosynthetic process"/>
    <property type="evidence" value="ECO:0007669"/>
    <property type="project" value="UniProtKB-KW"/>
</dbReference>
<keyword evidence="6 10" id="KW-0812">Transmembrane</keyword>
<evidence type="ECO:0000256" key="1">
    <source>
        <dbReference type="ARBA" id="ARBA00004477"/>
    </source>
</evidence>
<name>A0A917S3H3_9ACTN</name>
<evidence type="ECO:0000256" key="6">
    <source>
        <dbReference type="ARBA" id="ARBA00022692"/>
    </source>
</evidence>
<evidence type="ECO:0000256" key="10">
    <source>
        <dbReference type="SAM" id="Phobius"/>
    </source>
</evidence>
<feature type="transmembrane region" description="Helical" evidence="10">
    <location>
        <begin position="41"/>
        <end position="62"/>
    </location>
</feature>
<feature type="transmembrane region" description="Helical" evidence="10">
    <location>
        <begin position="325"/>
        <end position="344"/>
    </location>
</feature>
<sequence length="399" mass="42587">MTTEVAAPSADSRAGSSVGVRVADRQQAVRTTGRWRLLRPVLIFHLVARALNVAGLLVASAISGRSFSDVVTRWDGQWYYKVAVLGYQSPLPTRPDGSYQSSTAAFFPLYPLLVNGLRSVGLLYWQAALVINLVAATAAVLIIVLVGLQYLDRRSAQLLGCLWTAFPVSVVLNTTYTEAVFTAFAAAALLFALRRQWLLAGLLAALAGAVRSPGIVVAGAVALAGLEAIVRRREWRGLIAVLLAPLGFLASIGYIGLRTGTLDAWRLTERDGWHTTLSYGADWVDYLRQSPATVHGRLHLILAIFAVGLMASAIVAIALRPPLPIIGLIAAGTVMAFAYGGVVTNAAPRVMMSFFPALAPIAILMVRWPAVVRWLLLGLGAVVAAVIGGYYFAFSPIPV</sequence>
<dbReference type="PANTHER" id="PTHR12468:SF2">
    <property type="entry name" value="GPI MANNOSYLTRANSFERASE 2"/>
    <property type="match status" value="1"/>
</dbReference>
<keyword evidence="5" id="KW-0808">Transferase</keyword>
<evidence type="ECO:0000256" key="9">
    <source>
        <dbReference type="ARBA" id="ARBA00023136"/>
    </source>
</evidence>
<proteinExistence type="predicted"/>
<dbReference type="RefSeq" id="WP_188893871.1">
    <property type="nucleotide sequence ID" value="NZ_BMMZ01000002.1"/>
</dbReference>
<keyword evidence="9 10" id="KW-0472">Membrane</keyword>
<keyword evidence="12" id="KW-1185">Reference proteome</keyword>
<evidence type="ECO:0000256" key="5">
    <source>
        <dbReference type="ARBA" id="ARBA00022679"/>
    </source>
</evidence>
<evidence type="ECO:0000313" key="12">
    <source>
        <dbReference type="Proteomes" id="UP000613840"/>
    </source>
</evidence>
<feature type="transmembrane region" description="Helical" evidence="10">
    <location>
        <begin position="238"/>
        <end position="257"/>
    </location>
</feature>
<dbReference type="AlphaFoldDB" id="A0A917S3H3"/>